<protein>
    <submittedName>
        <fullName evidence="2">Uncharacterized protein</fullName>
    </submittedName>
</protein>
<dbReference type="AlphaFoldDB" id="A0A1X6NNM3"/>
<dbReference type="Proteomes" id="UP000218209">
    <property type="component" value="Unassembled WGS sequence"/>
</dbReference>
<evidence type="ECO:0000313" key="2">
    <source>
        <dbReference type="EMBL" id="OSX70198.1"/>
    </source>
</evidence>
<gene>
    <name evidence="2" type="ORF">BU14_0861s0009</name>
</gene>
<evidence type="ECO:0000313" key="3">
    <source>
        <dbReference type="Proteomes" id="UP000218209"/>
    </source>
</evidence>
<dbReference type="EMBL" id="KV919296">
    <property type="protein sequence ID" value="OSX70198.1"/>
    <property type="molecule type" value="Genomic_DNA"/>
</dbReference>
<feature type="region of interest" description="Disordered" evidence="1">
    <location>
        <begin position="62"/>
        <end position="116"/>
    </location>
</feature>
<keyword evidence="3" id="KW-1185">Reference proteome</keyword>
<sequence length="140" mass="15225">MYGFIQTAIVSGKSRQTTGDIAHNAMHVGMPQVQPWSLLEDGPRTSCPGSVVVTFQFARTTVTASGRSEPKKNNKKKNNTPCSLAGSEIRRKKQASRCNRCSRTNASGAHKTNATSKYMVTRNSARGAHPISNSISQHQH</sequence>
<reference evidence="2 3" key="1">
    <citation type="submission" date="2017-03" db="EMBL/GenBank/DDBJ databases">
        <title>WGS assembly of Porphyra umbilicalis.</title>
        <authorList>
            <person name="Brawley S.H."/>
            <person name="Blouin N.A."/>
            <person name="Ficko-Blean E."/>
            <person name="Wheeler G.L."/>
            <person name="Lohr M."/>
            <person name="Goodson H.V."/>
            <person name="Jenkins J.W."/>
            <person name="Blaby-Haas C.E."/>
            <person name="Helliwell K.E."/>
            <person name="Chan C."/>
            <person name="Marriage T."/>
            <person name="Bhattacharya D."/>
            <person name="Klein A.S."/>
            <person name="Badis Y."/>
            <person name="Brodie J."/>
            <person name="Cao Y."/>
            <person name="Collen J."/>
            <person name="Dittami S.M."/>
            <person name="Gachon C.M."/>
            <person name="Green B.R."/>
            <person name="Karpowicz S."/>
            <person name="Kim J.W."/>
            <person name="Kudahl U."/>
            <person name="Lin S."/>
            <person name="Michel G."/>
            <person name="Mittag M."/>
            <person name="Olson B.J."/>
            <person name="Pangilinan J."/>
            <person name="Peng Y."/>
            <person name="Qiu H."/>
            <person name="Shu S."/>
            <person name="Singer J.T."/>
            <person name="Smith A.G."/>
            <person name="Sprecher B.N."/>
            <person name="Wagner V."/>
            <person name="Wang W."/>
            <person name="Wang Z.-Y."/>
            <person name="Yan J."/>
            <person name="Yarish C."/>
            <person name="Zoeuner-Riek S."/>
            <person name="Zhuang Y."/>
            <person name="Zou Y."/>
            <person name="Lindquist E.A."/>
            <person name="Grimwood J."/>
            <person name="Barry K."/>
            <person name="Rokhsar D.S."/>
            <person name="Schmutz J."/>
            <person name="Stiller J.W."/>
            <person name="Grossman A.R."/>
            <person name="Prochnik S.E."/>
        </authorList>
    </citation>
    <scope>NUCLEOTIDE SEQUENCE [LARGE SCALE GENOMIC DNA]</scope>
    <source>
        <strain evidence="2">4086291</strain>
    </source>
</reference>
<accession>A0A1X6NNM3</accession>
<name>A0A1X6NNM3_PORUM</name>
<evidence type="ECO:0000256" key="1">
    <source>
        <dbReference type="SAM" id="MobiDB-lite"/>
    </source>
</evidence>
<proteinExistence type="predicted"/>
<feature type="compositionally biased region" description="Polar residues" evidence="1">
    <location>
        <begin position="96"/>
        <end position="116"/>
    </location>
</feature>
<organism evidence="2 3">
    <name type="scientific">Porphyra umbilicalis</name>
    <name type="common">Purple laver</name>
    <name type="synonym">Red alga</name>
    <dbReference type="NCBI Taxonomy" id="2786"/>
    <lineage>
        <taxon>Eukaryota</taxon>
        <taxon>Rhodophyta</taxon>
        <taxon>Bangiophyceae</taxon>
        <taxon>Bangiales</taxon>
        <taxon>Bangiaceae</taxon>
        <taxon>Porphyra</taxon>
    </lineage>
</organism>